<keyword evidence="2" id="KW-1003">Cell membrane</keyword>
<feature type="transmembrane region" description="Helical" evidence="6">
    <location>
        <begin position="97"/>
        <end position="115"/>
    </location>
</feature>
<accession>A0ABW0A6M4</accession>
<feature type="domain" description="Major facilitator superfamily (MFS) profile" evidence="7">
    <location>
        <begin position="255"/>
        <end position="470"/>
    </location>
</feature>
<evidence type="ECO:0000256" key="1">
    <source>
        <dbReference type="ARBA" id="ARBA00004651"/>
    </source>
</evidence>
<evidence type="ECO:0000313" key="9">
    <source>
        <dbReference type="Proteomes" id="UP001596222"/>
    </source>
</evidence>
<dbReference type="PROSITE" id="PS50850">
    <property type="entry name" value="MFS"/>
    <property type="match status" value="1"/>
</dbReference>
<dbReference type="RefSeq" id="WP_382047294.1">
    <property type="nucleotide sequence ID" value="NZ_JBHSKJ010000017.1"/>
</dbReference>
<keyword evidence="5 6" id="KW-0472">Membrane</keyword>
<keyword evidence="9" id="KW-1185">Reference proteome</keyword>
<gene>
    <name evidence="8" type="ORF">ACFPP6_26665</name>
</gene>
<feature type="transmembrane region" description="Helical" evidence="6">
    <location>
        <begin position="359"/>
        <end position="382"/>
    </location>
</feature>
<dbReference type="CDD" id="cd06173">
    <property type="entry name" value="MFS_MefA_like"/>
    <property type="match status" value="1"/>
</dbReference>
<sequence length="470" mass="48250">MPSRDTDVLQHPEAKCERGGLWRDADFLKFWGAESLSMFGTQISVSAIPLLAVTVLDAGPFQMGLINAAQFLPYLLFTLLAGVWVDQRRRRPVMIGANLGRAAVLALIPLTSALGLLRIELLAAIVFAAATLTVFFDLAYQAYLPSLVNRDQLIEGNGKLEGSRSIAQAGGPGVGGLIVGLATAPVAVLLDALTYLASAVTLLFIRRPEAGPATVTAATALTNVTTNVTAPDPDPGPLLTRIGAGLRLLARHGHLRAIAGEAATYNLFNQAFWAVLVLYLSRELHLSALLLGTVLAMSGVGAFAGSVLAGRLARRWGLGRTIVTTTALACAAPLLIPIAGGIGTGSGTGTEAGTGGRAAAAAVIAIAVALLLNGAGVAISNIHVVSLRQTVVPPELLGRTNAGYRFLVTGTAALGALLGGWLGGAIGLRATLAVAGLATLTALLFVVRSPLARLRTLTDATEAGAPSVRP</sequence>
<feature type="transmembrane region" description="Helical" evidence="6">
    <location>
        <begin position="121"/>
        <end position="140"/>
    </location>
</feature>
<comment type="subcellular location">
    <subcellularLocation>
        <location evidence="1">Cell membrane</location>
        <topology evidence="1">Multi-pass membrane protein</topology>
    </subcellularLocation>
</comment>
<dbReference type="InterPro" id="IPR036259">
    <property type="entry name" value="MFS_trans_sf"/>
</dbReference>
<dbReference type="Gene3D" id="1.20.1250.20">
    <property type="entry name" value="MFS general substrate transporter like domains"/>
    <property type="match status" value="1"/>
</dbReference>
<dbReference type="PANTHER" id="PTHR23513:SF6">
    <property type="entry name" value="MAJOR FACILITATOR SUPERFAMILY ASSOCIATED DOMAIN-CONTAINING PROTEIN"/>
    <property type="match status" value="1"/>
</dbReference>
<evidence type="ECO:0000313" key="8">
    <source>
        <dbReference type="EMBL" id="MFC5148258.1"/>
    </source>
</evidence>
<feature type="transmembrane region" description="Helical" evidence="6">
    <location>
        <begin position="36"/>
        <end position="56"/>
    </location>
</feature>
<evidence type="ECO:0000256" key="4">
    <source>
        <dbReference type="ARBA" id="ARBA00022989"/>
    </source>
</evidence>
<evidence type="ECO:0000256" key="5">
    <source>
        <dbReference type="ARBA" id="ARBA00023136"/>
    </source>
</evidence>
<evidence type="ECO:0000259" key="7">
    <source>
        <dbReference type="PROSITE" id="PS50850"/>
    </source>
</evidence>
<dbReference type="InterPro" id="IPR011701">
    <property type="entry name" value="MFS"/>
</dbReference>
<feature type="transmembrane region" description="Helical" evidence="6">
    <location>
        <begin position="403"/>
        <end position="422"/>
    </location>
</feature>
<evidence type="ECO:0000256" key="2">
    <source>
        <dbReference type="ARBA" id="ARBA00022475"/>
    </source>
</evidence>
<feature type="transmembrane region" description="Helical" evidence="6">
    <location>
        <begin position="68"/>
        <end position="85"/>
    </location>
</feature>
<feature type="transmembrane region" description="Helical" evidence="6">
    <location>
        <begin position="286"/>
        <end position="309"/>
    </location>
</feature>
<evidence type="ECO:0000256" key="3">
    <source>
        <dbReference type="ARBA" id="ARBA00022692"/>
    </source>
</evidence>
<dbReference type="EMBL" id="JBHSKJ010000017">
    <property type="protein sequence ID" value="MFC5148258.1"/>
    <property type="molecule type" value="Genomic_DNA"/>
</dbReference>
<dbReference type="InterPro" id="IPR020846">
    <property type="entry name" value="MFS_dom"/>
</dbReference>
<feature type="transmembrane region" description="Helical" evidence="6">
    <location>
        <begin position="321"/>
        <end position="339"/>
    </location>
</feature>
<keyword evidence="3 6" id="KW-0812">Transmembrane</keyword>
<dbReference type="PANTHER" id="PTHR23513">
    <property type="entry name" value="INTEGRAL MEMBRANE EFFLUX PROTEIN-RELATED"/>
    <property type="match status" value="1"/>
</dbReference>
<name>A0ABW0A6M4_9ACTN</name>
<reference evidence="9" key="1">
    <citation type="journal article" date="2019" name="Int. J. Syst. Evol. Microbiol.">
        <title>The Global Catalogue of Microorganisms (GCM) 10K type strain sequencing project: providing services to taxonomists for standard genome sequencing and annotation.</title>
        <authorList>
            <consortium name="The Broad Institute Genomics Platform"/>
            <consortium name="The Broad Institute Genome Sequencing Center for Infectious Disease"/>
            <person name="Wu L."/>
            <person name="Ma J."/>
        </authorList>
    </citation>
    <scope>NUCLEOTIDE SEQUENCE [LARGE SCALE GENOMIC DNA]</scope>
    <source>
        <strain evidence="9">CGMCC 4.1641</strain>
    </source>
</reference>
<organism evidence="8 9">
    <name type="scientific">Streptomyces aureoversilis</name>
    <dbReference type="NCBI Taxonomy" id="67277"/>
    <lineage>
        <taxon>Bacteria</taxon>
        <taxon>Bacillati</taxon>
        <taxon>Actinomycetota</taxon>
        <taxon>Actinomycetes</taxon>
        <taxon>Kitasatosporales</taxon>
        <taxon>Streptomycetaceae</taxon>
        <taxon>Streptomyces</taxon>
    </lineage>
</organism>
<proteinExistence type="predicted"/>
<comment type="caution">
    <text evidence="8">The sequence shown here is derived from an EMBL/GenBank/DDBJ whole genome shotgun (WGS) entry which is preliminary data.</text>
</comment>
<protein>
    <submittedName>
        <fullName evidence="8">MFS transporter</fullName>
    </submittedName>
</protein>
<dbReference type="Proteomes" id="UP001596222">
    <property type="component" value="Unassembled WGS sequence"/>
</dbReference>
<dbReference type="SUPFAM" id="SSF103473">
    <property type="entry name" value="MFS general substrate transporter"/>
    <property type="match status" value="1"/>
</dbReference>
<feature type="transmembrane region" description="Helical" evidence="6">
    <location>
        <begin position="428"/>
        <end position="447"/>
    </location>
</feature>
<dbReference type="Pfam" id="PF07690">
    <property type="entry name" value="MFS_1"/>
    <property type="match status" value="1"/>
</dbReference>
<keyword evidence="4 6" id="KW-1133">Transmembrane helix</keyword>
<evidence type="ECO:0000256" key="6">
    <source>
        <dbReference type="SAM" id="Phobius"/>
    </source>
</evidence>